<comment type="caution">
    <text evidence="13">The sequence shown here is derived from an EMBL/GenBank/DDBJ whole genome shotgun (WGS) entry which is preliminary data.</text>
</comment>
<dbReference type="PRINTS" id="PR00032">
    <property type="entry name" value="HTHARAC"/>
</dbReference>
<comment type="subcellular location">
    <subcellularLocation>
        <location evidence="1">Cytoplasm</location>
    </subcellularLocation>
</comment>
<dbReference type="InterPro" id="IPR018062">
    <property type="entry name" value="HTH_AraC-typ_CS"/>
</dbReference>
<evidence type="ECO:0000313" key="13">
    <source>
        <dbReference type="EMBL" id="HIQ96685.1"/>
    </source>
</evidence>
<dbReference type="Proteomes" id="UP000886886">
    <property type="component" value="Unassembled WGS sequence"/>
</dbReference>
<dbReference type="Gene3D" id="1.10.10.60">
    <property type="entry name" value="Homeodomain-like"/>
    <property type="match status" value="2"/>
</dbReference>
<dbReference type="PANTHER" id="PTHR42713">
    <property type="entry name" value="HISTIDINE KINASE-RELATED"/>
    <property type="match status" value="1"/>
</dbReference>
<dbReference type="GO" id="GO:0000160">
    <property type="term" value="P:phosphorelay signal transduction system"/>
    <property type="evidence" value="ECO:0007669"/>
    <property type="project" value="UniProtKB-KW"/>
</dbReference>
<dbReference type="AlphaFoldDB" id="A0A9D0ZWG9"/>
<evidence type="ECO:0000256" key="3">
    <source>
        <dbReference type="ARBA" id="ARBA00022490"/>
    </source>
</evidence>
<dbReference type="InterPro" id="IPR018060">
    <property type="entry name" value="HTH_AraC"/>
</dbReference>
<sequence length="262" mass="30580">MKLLVADDERWIRKGILKMVDQGAHGFEEIFEAGTLAAFEEIFLKEKPEIVISDVRFPSGTSCELCQKLYENHPSTKFIMLSGYDDFTYVKAALGYKAVDYLLKPVDKGELNDTIRKAMEEWKDISEQKTAVKEQKEEKRGMENGEQIIRRIMEEVQKDCTKRFSLRTFSEQYHISEAYLSNLFAKIAGVSLMNYIMKIRVEKSVDLMLQTKMKINDIAEAVGYEDTRYFTRVFKKVTGKTPSDFRMRHREDIGEDEEERDE</sequence>
<evidence type="ECO:0000256" key="6">
    <source>
        <dbReference type="ARBA" id="ARBA00023015"/>
    </source>
</evidence>
<evidence type="ECO:0000259" key="11">
    <source>
        <dbReference type="PROSITE" id="PS01124"/>
    </source>
</evidence>
<dbReference type="PROSITE" id="PS01124">
    <property type="entry name" value="HTH_ARAC_FAMILY_2"/>
    <property type="match status" value="1"/>
</dbReference>
<keyword evidence="4 10" id="KW-0597">Phosphoprotein</keyword>
<proteinExistence type="predicted"/>
<keyword evidence="7" id="KW-0238">DNA-binding</keyword>
<dbReference type="PANTHER" id="PTHR42713:SF3">
    <property type="entry name" value="TRANSCRIPTIONAL REGULATORY PROTEIN HPTR"/>
    <property type="match status" value="1"/>
</dbReference>
<evidence type="ECO:0000256" key="8">
    <source>
        <dbReference type="ARBA" id="ARBA00023163"/>
    </source>
</evidence>
<dbReference type="EMBL" id="DVFT01000137">
    <property type="protein sequence ID" value="HIQ96685.1"/>
    <property type="molecule type" value="Genomic_DNA"/>
</dbReference>
<evidence type="ECO:0000256" key="7">
    <source>
        <dbReference type="ARBA" id="ARBA00023125"/>
    </source>
</evidence>
<dbReference type="PROSITE" id="PS50110">
    <property type="entry name" value="RESPONSE_REGULATORY"/>
    <property type="match status" value="1"/>
</dbReference>
<dbReference type="SMART" id="SM00342">
    <property type="entry name" value="HTH_ARAC"/>
    <property type="match status" value="1"/>
</dbReference>
<evidence type="ECO:0000256" key="4">
    <source>
        <dbReference type="ARBA" id="ARBA00022553"/>
    </source>
</evidence>
<evidence type="ECO:0000256" key="9">
    <source>
        <dbReference type="ARBA" id="ARBA00024867"/>
    </source>
</evidence>
<dbReference type="SMART" id="SM00448">
    <property type="entry name" value="REC"/>
    <property type="match status" value="1"/>
</dbReference>
<protein>
    <recommendedName>
        <fullName evidence="2">Stage 0 sporulation protein A homolog</fullName>
    </recommendedName>
</protein>
<dbReference type="InterPro" id="IPR020449">
    <property type="entry name" value="Tscrpt_reg_AraC-type_HTH"/>
</dbReference>
<accession>A0A9D0ZWG9</accession>
<evidence type="ECO:0000259" key="12">
    <source>
        <dbReference type="PROSITE" id="PS50110"/>
    </source>
</evidence>
<keyword evidence="5" id="KW-0902">Two-component regulatory system</keyword>
<feature type="modified residue" description="4-aspartylphosphate" evidence="10">
    <location>
        <position position="54"/>
    </location>
</feature>
<dbReference type="SUPFAM" id="SSF52172">
    <property type="entry name" value="CheY-like"/>
    <property type="match status" value="1"/>
</dbReference>
<dbReference type="CDD" id="cd17536">
    <property type="entry name" value="REC_YesN-like"/>
    <property type="match status" value="1"/>
</dbReference>
<dbReference type="Pfam" id="PF00072">
    <property type="entry name" value="Response_reg"/>
    <property type="match status" value="1"/>
</dbReference>
<dbReference type="InterPro" id="IPR011006">
    <property type="entry name" value="CheY-like_superfamily"/>
</dbReference>
<dbReference type="InterPro" id="IPR051552">
    <property type="entry name" value="HptR"/>
</dbReference>
<dbReference type="PROSITE" id="PS00041">
    <property type="entry name" value="HTH_ARAC_FAMILY_1"/>
    <property type="match status" value="1"/>
</dbReference>
<keyword evidence="8" id="KW-0804">Transcription</keyword>
<keyword evidence="3" id="KW-0963">Cytoplasm</keyword>
<keyword evidence="6" id="KW-0805">Transcription regulation</keyword>
<evidence type="ECO:0000256" key="1">
    <source>
        <dbReference type="ARBA" id="ARBA00004496"/>
    </source>
</evidence>
<dbReference type="GO" id="GO:0043565">
    <property type="term" value="F:sequence-specific DNA binding"/>
    <property type="evidence" value="ECO:0007669"/>
    <property type="project" value="InterPro"/>
</dbReference>
<evidence type="ECO:0000256" key="10">
    <source>
        <dbReference type="PROSITE-ProRule" id="PRU00169"/>
    </source>
</evidence>
<dbReference type="GO" id="GO:0005737">
    <property type="term" value="C:cytoplasm"/>
    <property type="evidence" value="ECO:0007669"/>
    <property type="project" value="UniProtKB-SubCell"/>
</dbReference>
<evidence type="ECO:0000256" key="5">
    <source>
        <dbReference type="ARBA" id="ARBA00023012"/>
    </source>
</evidence>
<reference evidence="13" key="2">
    <citation type="journal article" date="2021" name="PeerJ">
        <title>Extensive microbial diversity within the chicken gut microbiome revealed by metagenomics and culture.</title>
        <authorList>
            <person name="Gilroy R."/>
            <person name="Ravi A."/>
            <person name="Getino M."/>
            <person name="Pursley I."/>
            <person name="Horton D.L."/>
            <person name="Alikhan N.F."/>
            <person name="Baker D."/>
            <person name="Gharbi K."/>
            <person name="Hall N."/>
            <person name="Watson M."/>
            <person name="Adriaenssens E.M."/>
            <person name="Foster-Nyarko E."/>
            <person name="Jarju S."/>
            <person name="Secka A."/>
            <person name="Antonio M."/>
            <person name="Oren A."/>
            <person name="Chaudhuri R.R."/>
            <person name="La Ragione R."/>
            <person name="Hildebrand F."/>
            <person name="Pallen M.J."/>
        </authorList>
    </citation>
    <scope>NUCLEOTIDE SEQUENCE</scope>
    <source>
        <strain evidence="13">ChiSjej3B21-11622</strain>
    </source>
</reference>
<dbReference type="Gene3D" id="3.40.50.2300">
    <property type="match status" value="1"/>
</dbReference>
<evidence type="ECO:0000313" key="14">
    <source>
        <dbReference type="Proteomes" id="UP000886886"/>
    </source>
</evidence>
<feature type="domain" description="Response regulatory" evidence="12">
    <location>
        <begin position="2"/>
        <end position="119"/>
    </location>
</feature>
<dbReference type="Pfam" id="PF12833">
    <property type="entry name" value="HTH_18"/>
    <property type="match status" value="1"/>
</dbReference>
<gene>
    <name evidence="13" type="ORF">IAB26_08995</name>
</gene>
<feature type="domain" description="HTH araC/xylS-type" evidence="11">
    <location>
        <begin position="146"/>
        <end position="248"/>
    </location>
</feature>
<dbReference type="InterPro" id="IPR001789">
    <property type="entry name" value="Sig_transdc_resp-reg_receiver"/>
</dbReference>
<evidence type="ECO:0000256" key="2">
    <source>
        <dbReference type="ARBA" id="ARBA00018672"/>
    </source>
</evidence>
<organism evidence="13 14">
    <name type="scientific">Candidatus Limivivens merdigallinarum</name>
    <dbReference type="NCBI Taxonomy" id="2840859"/>
    <lineage>
        <taxon>Bacteria</taxon>
        <taxon>Bacillati</taxon>
        <taxon>Bacillota</taxon>
        <taxon>Clostridia</taxon>
        <taxon>Lachnospirales</taxon>
        <taxon>Lachnospiraceae</taxon>
        <taxon>Lachnospiraceae incertae sedis</taxon>
        <taxon>Candidatus Limivivens</taxon>
    </lineage>
</organism>
<dbReference type="SUPFAM" id="SSF46689">
    <property type="entry name" value="Homeodomain-like"/>
    <property type="match status" value="1"/>
</dbReference>
<dbReference type="GO" id="GO:0003700">
    <property type="term" value="F:DNA-binding transcription factor activity"/>
    <property type="evidence" value="ECO:0007669"/>
    <property type="project" value="InterPro"/>
</dbReference>
<reference evidence="13" key="1">
    <citation type="submission" date="2020-10" db="EMBL/GenBank/DDBJ databases">
        <authorList>
            <person name="Gilroy R."/>
        </authorList>
    </citation>
    <scope>NUCLEOTIDE SEQUENCE</scope>
    <source>
        <strain evidence="13">ChiSjej3B21-11622</strain>
    </source>
</reference>
<dbReference type="InterPro" id="IPR009057">
    <property type="entry name" value="Homeodomain-like_sf"/>
</dbReference>
<comment type="function">
    <text evidence="9">May play the central regulatory role in sporulation. It may be an element of the effector pathway responsible for the activation of sporulation genes in response to nutritional stress. Spo0A may act in concert with spo0H (a sigma factor) to control the expression of some genes that are critical to the sporulation process.</text>
</comment>
<name>A0A9D0ZWG9_9FIRM</name>